<dbReference type="FunFam" id="3.50.50.80:FF:000001">
    <property type="entry name" value="ubiquitin-like modifier-activating enzyme 1"/>
    <property type="match status" value="1"/>
</dbReference>
<dbReference type="PANTHER" id="PTHR10953:SF4">
    <property type="entry name" value="UBIQUITIN-ACTIVATING ENZYME E1 C-TERMINAL DOMAIN-CONTAINING PROTEIN"/>
    <property type="match status" value="1"/>
</dbReference>
<dbReference type="GO" id="GO:0004839">
    <property type="term" value="F:ubiquitin activating enzyme activity"/>
    <property type="evidence" value="ECO:0007669"/>
    <property type="project" value="UniProtKB-EC"/>
</dbReference>
<dbReference type="InterPro" id="IPR042302">
    <property type="entry name" value="E1_FCCH_sf"/>
</dbReference>
<evidence type="ECO:0000256" key="6">
    <source>
        <dbReference type="ARBA" id="ARBA00022741"/>
    </source>
</evidence>
<keyword evidence="6 10" id="KW-0547">Nucleotide-binding</keyword>
<evidence type="ECO:0000256" key="1">
    <source>
        <dbReference type="ARBA" id="ARBA00000488"/>
    </source>
</evidence>
<dbReference type="NCBIfam" id="TIGR01408">
    <property type="entry name" value="Ube1"/>
    <property type="match status" value="1"/>
</dbReference>
<evidence type="ECO:0000313" key="14">
    <source>
        <dbReference type="Proteomes" id="UP000324585"/>
    </source>
</evidence>
<dbReference type="GO" id="GO:0005737">
    <property type="term" value="C:cytoplasm"/>
    <property type="evidence" value="ECO:0007669"/>
    <property type="project" value="TreeGrafter"/>
</dbReference>
<dbReference type="CDD" id="cd01490">
    <property type="entry name" value="Ube1_repeat2"/>
    <property type="match status" value="1"/>
</dbReference>
<dbReference type="InterPro" id="IPR000594">
    <property type="entry name" value="ThiF_NAD_FAD-bd"/>
</dbReference>
<dbReference type="Gene3D" id="1.10.10.2660">
    <property type="entry name" value="Ubiquitin-activating enzyme E1, SCCH domain"/>
    <property type="match status" value="1"/>
</dbReference>
<comment type="pathway">
    <text evidence="2">Protein modification; protein ubiquitination.</text>
</comment>
<gene>
    <name evidence="13" type="ORF">FVE85_7506</name>
</gene>
<evidence type="ECO:0000256" key="11">
    <source>
        <dbReference type="SAM" id="MobiDB-lite"/>
    </source>
</evidence>
<dbReference type="Proteomes" id="UP000324585">
    <property type="component" value="Unassembled WGS sequence"/>
</dbReference>
<feature type="domain" description="Ubiquitin-activating enzyme E1 C-terminal" evidence="12">
    <location>
        <begin position="1023"/>
        <end position="1150"/>
    </location>
</feature>
<dbReference type="Gene3D" id="3.10.290.60">
    <property type="entry name" value="Ubiquitin-activating enzyme E1, UFD domain"/>
    <property type="match status" value="1"/>
</dbReference>
<reference evidence="14" key="1">
    <citation type="journal article" date="2019" name="Nat. Commun.">
        <title>Expansion of phycobilisome linker gene families in mesophilic red algae.</title>
        <authorList>
            <person name="Lee J."/>
            <person name="Kim D."/>
            <person name="Bhattacharya D."/>
            <person name="Yoon H.S."/>
        </authorList>
    </citation>
    <scope>NUCLEOTIDE SEQUENCE [LARGE SCALE GENOMIC DNA]</scope>
    <source>
        <strain evidence="14">CCMP 1328</strain>
    </source>
</reference>
<dbReference type="InterPro" id="IPR042063">
    <property type="entry name" value="Ubi_acti_E1_SCCH"/>
</dbReference>
<evidence type="ECO:0000256" key="9">
    <source>
        <dbReference type="PROSITE-ProRule" id="PRU10132"/>
    </source>
</evidence>
<feature type="compositionally biased region" description="Polar residues" evidence="11">
    <location>
        <begin position="35"/>
        <end position="45"/>
    </location>
</feature>
<dbReference type="UniPathway" id="UPA00143"/>
<accession>A0A5J4Z7I3</accession>
<name>A0A5J4Z7I3_PORPP</name>
<dbReference type="FunFam" id="1.10.10.2660:FF:000001">
    <property type="entry name" value="Ubiquitin-activating enzyme E1 1"/>
    <property type="match status" value="1"/>
</dbReference>
<dbReference type="GO" id="GO:0005524">
    <property type="term" value="F:ATP binding"/>
    <property type="evidence" value="ECO:0007669"/>
    <property type="project" value="UniProtKB-KW"/>
</dbReference>
<evidence type="ECO:0000259" key="12">
    <source>
        <dbReference type="SMART" id="SM00985"/>
    </source>
</evidence>
<dbReference type="FunFam" id="3.10.290.60:FF:000001">
    <property type="entry name" value="Ubiquitin-activating enzyme E1 2"/>
    <property type="match status" value="1"/>
</dbReference>
<proteinExistence type="inferred from homology"/>
<dbReference type="Gene3D" id="3.40.50.12550">
    <property type="entry name" value="Ubiquitin-activating enzyme E1, inactive adenylation domain, subdomain 2"/>
    <property type="match status" value="1"/>
</dbReference>
<dbReference type="GO" id="GO:0019948">
    <property type="term" value="F:SUMO activating enzyme activity"/>
    <property type="evidence" value="ECO:0007669"/>
    <property type="project" value="TreeGrafter"/>
</dbReference>
<keyword evidence="8 10" id="KW-0067">ATP-binding</keyword>
<dbReference type="InterPro" id="IPR042449">
    <property type="entry name" value="Ub-E1_IAD_1"/>
</dbReference>
<dbReference type="InterPro" id="IPR000011">
    <property type="entry name" value="UBQ/SUMO-activ_enz_E1-like"/>
</dbReference>
<dbReference type="InterPro" id="IPR038252">
    <property type="entry name" value="UBA_E1_C_sf"/>
</dbReference>
<evidence type="ECO:0000313" key="13">
    <source>
        <dbReference type="EMBL" id="KAA8499921.1"/>
    </source>
</evidence>
<comment type="similarity">
    <text evidence="3 10">Belongs to the ubiquitin-activating E1 family.</text>
</comment>
<dbReference type="Gene3D" id="3.40.50.720">
    <property type="entry name" value="NAD(P)-binding Rossmann-like Domain"/>
    <property type="match status" value="1"/>
</dbReference>
<dbReference type="EMBL" id="VRMN01000001">
    <property type="protein sequence ID" value="KAA8499921.1"/>
    <property type="molecule type" value="Genomic_DNA"/>
</dbReference>
<dbReference type="InterPro" id="IPR018075">
    <property type="entry name" value="UBQ-activ_enz_E1"/>
</dbReference>
<feature type="compositionally biased region" description="Basic and acidic residues" evidence="11">
    <location>
        <begin position="51"/>
        <end position="60"/>
    </location>
</feature>
<evidence type="ECO:0000256" key="5">
    <source>
        <dbReference type="ARBA" id="ARBA00022598"/>
    </source>
</evidence>
<protein>
    <recommendedName>
        <fullName evidence="4">E1 ubiquitin-activating enzyme</fullName>
        <ecNumber evidence="4">6.2.1.45</ecNumber>
    </recommendedName>
</protein>
<dbReference type="AlphaFoldDB" id="A0A5J4Z7I3"/>
<evidence type="ECO:0000256" key="8">
    <source>
        <dbReference type="ARBA" id="ARBA00022840"/>
    </source>
</evidence>
<dbReference type="OMA" id="CIREKCN"/>
<evidence type="ECO:0000256" key="7">
    <source>
        <dbReference type="ARBA" id="ARBA00022786"/>
    </source>
</evidence>
<keyword evidence="7 10" id="KW-0833">Ubl conjugation pathway</keyword>
<evidence type="ECO:0000256" key="4">
    <source>
        <dbReference type="ARBA" id="ARBA00012990"/>
    </source>
</evidence>
<dbReference type="PRINTS" id="PR01849">
    <property type="entry name" value="UBIQUITINACT"/>
</dbReference>
<dbReference type="GO" id="GO:0016925">
    <property type="term" value="P:protein sumoylation"/>
    <property type="evidence" value="ECO:0007669"/>
    <property type="project" value="TreeGrafter"/>
</dbReference>
<sequence>MDAAAHATVGAATGTVTSAAHASAPVSAESASVAIGSSQSTTAPNISAKRAKQDRSRDTNVDMAPPHQEIDEALYSRQLYVLGHDAQKRMAESNVLIVGMSGLGVEVAKNLILAGVKTVTIADDTPVAWVDLSSNFYCEPADVAAGVSRAAACLPKLVTLNPYVNVSQTTLHDDQVDAEIAKHQVVICVDQPLARCLLVSAAARSAGTKFTACSSRGAFGMIFNDFGAEFTVLDPTGEPPRSVLLSSIFKEKSTDDTGKEKPVLSVTCMEEHRHDFETGDFLTFSEVKGLVGLNDGTPRKIRVTGPYTFKIELDEHDDALVLQGEYDRGGVATQVVMPQTLSFLPLGEALDAPEFLVSDFAKFDRLHTLHACFRSLDAFAAARGGAVPVPGSSADAEAFIASLSKCLPEGEPLNRDVAQAFARTCAGNLSPMAATLGGIVAQEALKAISFKFGPIRQFFYFDCTEALPEPLPSEAECAPLQCRYDGQIAVLGRSFVDRIRALRYFLVGAGAIGCEMLKNWALMGIGSGADGRVLVTDMDTIEKSNLSRQFLFRDSDIGAPKSGAAARAVQAMNAEMNVESFEDRVGPETEEKFDDAFWEGLSGVCNALDNVQARLYVDQRCVYYCKPLLESGTLGTKGNVQVVVPHLTESYGSSRDPPEKSIPICTLKNFPYQIEHTLQWARDYFEGAFRAGPEDANSYARRGQEFIDDLRKQGMGTMLPTLDELHKNLVVARPESFADCVAWARLVFEELFSTSIKQLLFAFPHDMVDSAGIPFWSGTKRAPTPLEFDIHNETHVMFIESAARLRAFVYGIGDVPASTSALTAAAVVNGGGAAFAEVLQPMLERVRIPTFVPKRGMKIATTDAEAESQGGATITDSDEQEVVKLIDSLPPPESLVAGSGALGEKGQLLTPVQFEKDDDTNFHIDFITACSNLRAANYSIEPANRHKSKMIAGKIIPAIATTTAFVTGLVCIELYKLVKLGYTDLGSNKSSKNAWAVPCGDSEEKKAAAAASKKEAARRLEMFKNGFSNLALPFFGFSEPIAAPKSSMGSGREWTLWDRFDVDEGDMTLAEFLAMFEERFGLEISMISCGLSMLYSSFTAAKKLEERRKMRMSEIVRTVAKMEFHASQKYLVFEVCCNDKDGEDVEVPYIRFKFRD</sequence>
<dbReference type="SMART" id="SM00985">
    <property type="entry name" value="UBA_e1_C"/>
    <property type="match status" value="1"/>
</dbReference>
<dbReference type="Gene3D" id="3.50.50.80">
    <property type="entry name" value="Ubiquitin-activating enzyme E1, inactive adenylation domain, subdomain 1"/>
    <property type="match status" value="1"/>
</dbReference>
<evidence type="ECO:0000256" key="10">
    <source>
        <dbReference type="RuleBase" id="RU000519"/>
    </source>
</evidence>
<dbReference type="InterPro" id="IPR018965">
    <property type="entry name" value="Ub-activating_enz_E1_C"/>
</dbReference>
<evidence type="ECO:0000256" key="2">
    <source>
        <dbReference type="ARBA" id="ARBA00004906"/>
    </source>
</evidence>
<feature type="active site" description="Glycyl thioester intermediate" evidence="9">
    <location>
        <position position="665"/>
    </location>
</feature>
<dbReference type="InterPro" id="IPR033127">
    <property type="entry name" value="UBQ-activ_enz_E1_Cys_AS"/>
</dbReference>
<dbReference type="PANTHER" id="PTHR10953">
    <property type="entry name" value="UBIQUITIN-ACTIVATING ENZYME E1"/>
    <property type="match status" value="1"/>
</dbReference>
<feature type="region of interest" description="Disordered" evidence="11">
    <location>
        <begin position="35"/>
        <end position="67"/>
    </location>
</feature>
<dbReference type="Gene3D" id="2.40.30.180">
    <property type="entry name" value="Ubiquitin-activating enzyme E1, FCCH domain"/>
    <property type="match status" value="1"/>
</dbReference>
<dbReference type="FunFam" id="3.40.50.720:FF:000015">
    <property type="entry name" value="Ubiquitin-activating enzyme E1 1"/>
    <property type="match status" value="1"/>
</dbReference>
<keyword evidence="14" id="KW-1185">Reference proteome</keyword>
<dbReference type="InterPro" id="IPR035985">
    <property type="entry name" value="Ubiquitin-activating_enz"/>
</dbReference>
<dbReference type="Pfam" id="PF00899">
    <property type="entry name" value="ThiF"/>
    <property type="match status" value="2"/>
</dbReference>
<keyword evidence="5 10" id="KW-0436">Ligase</keyword>
<dbReference type="EC" id="6.2.1.45" evidence="4"/>
<dbReference type="InterPro" id="IPR019572">
    <property type="entry name" value="UBA_E1_SCCH"/>
</dbReference>
<dbReference type="GO" id="GO:0031510">
    <property type="term" value="C:SUMO activating enzyme complex"/>
    <property type="evidence" value="ECO:0007669"/>
    <property type="project" value="TreeGrafter"/>
</dbReference>
<dbReference type="InterPro" id="IPR045886">
    <property type="entry name" value="ThiF/MoeB/HesA"/>
</dbReference>
<organism evidence="13 14">
    <name type="scientific">Porphyridium purpureum</name>
    <name type="common">Red alga</name>
    <name type="synonym">Porphyridium cruentum</name>
    <dbReference type="NCBI Taxonomy" id="35688"/>
    <lineage>
        <taxon>Eukaryota</taxon>
        <taxon>Rhodophyta</taxon>
        <taxon>Bangiophyceae</taxon>
        <taxon>Porphyridiales</taxon>
        <taxon>Porphyridiaceae</taxon>
        <taxon>Porphyridium</taxon>
    </lineage>
</organism>
<dbReference type="SUPFAM" id="SSF69572">
    <property type="entry name" value="Activating enzymes of the ubiquitin-like proteins"/>
    <property type="match status" value="2"/>
</dbReference>
<comment type="caution">
    <text evidence="13">The sequence shown here is derived from an EMBL/GenBank/DDBJ whole genome shotgun (WGS) entry which is preliminary data.</text>
</comment>
<dbReference type="Pfam" id="PF10585">
    <property type="entry name" value="UBA_E1_SCCH"/>
    <property type="match status" value="1"/>
</dbReference>
<comment type="catalytic activity">
    <reaction evidence="1">
        <text>ATP + ubiquitin + [E1 ubiquitin-activating enzyme]-L-cysteine = AMP + diphosphate + S-ubiquitinyl-[E1 ubiquitin-activating enzyme]-L-cysteine.</text>
        <dbReference type="EC" id="6.2.1.45"/>
    </reaction>
</comment>
<dbReference type="OrthoDB" id="10252231at2759"/>
<dbReference type="Pfam" id="PF09358">
    <property type="entry name" value="E1_UFD"/>
    <property type="match status" value="1"/>
</dbReference>
<dbReference type="PROSITE" id="PS00865">
    <property type="entry name" value="UBIQUITIN_ACTIVAT_2"/>
    <property type="match status" value="1"/>
</dbReference>
<evidence type="ECO:0000256" key="3">
    <source>
        <dbReference type="ARBA" id="ARBA00005673"/>
    </source>
</evidence>